<dbReference type="EMBL" id="LR796428">
    <property type="protein sequence ID" value="CAB4144693.1"/>
    <property type="molecule type" value="Genomic_DNA"/>
</dbReference>
<evidence type="ECO:0000313" key="1">
    <source>
        <dbReference type="EMBL" id="CAB4144693.1"/>
    </source>
</evidence>
<dbReference type="InterPro" id="IPR012337">
    <property type="entry name" value="RNaseH-like_sf"/>
</dbReference>
<protein>
    <recommendedName>
        <fullName evidence="3">Holliday junction nuclease RuvC</fullName>
    </recommendedName>
</protein>
<dbReference type="GO" id="GO:0003676">
    <property type="term" value="F:nucleic acid binding"/>
    <property type="evidence" value="ECO:0007669"/>
    <property type="project" value="InterPro"/>
</dbReference>
<dbReference type="Gene3D" id="3.30.420.10">
    <property type="entry name" value="Ribonuclease H-like superfamily/Ribonuclease H"/>
    <property type="match status" value="1"/>
</dbReference>
<dbReference type="EMBL" id="LR797153">
    <property type="protein sequence ID" value="CAB4189832.1"/>
    <property type="molecule type" value="Genomic_DNA"/>
</dbReference>
<dbReference type="SUPFAM" id="SSF53098">
    <property type="entry name" value="Ribonuclease H-like"/>
    <property type="match status" value="1"/>
</dbReference>
<dbReference type="InterPro" id="IPR036397">
    <property type="entry name" value="RNaseH_sf"/>
</dbReference>
<sequence length="160" mass="17137">MSDAPILALDLARNTGWACGRPGETPHMGISALAPGEKSYGAIGGALEDWLWGMIDITKPSLIVFEAPLPAHNGIAAGRIALGLSMIVEMCGFRRDIVTRECAVTTVRKRVVGSGRAKKEDVMKWCIEQGWRPPGHDAADAAALWKLACDVRVSGNVMQL</sequence>
<gene>
    <name evidence="2" type="ORF">UFOVP1200_19</name>
    <name evidence="1" type="ORF">UFOVP469_46</name>
</gene>
<name>A0A6J5MH45_9CAUD</name>
<accession>A0A6J5MH45</accession>
<evidence type="ECO:0008006" key="3">
    <source>
        <dbReference type="Google" id="ProtNLM"/>
    </source>
</evidence>
<evidence type="ECO:0000313" key="2">
    <source>
        <dbReference type="EMBL" id="CAB4189832.1"/>
    </source>
</evidence>
<organism evidence="1">
    <name type="scientific">uncultured Caudovirales phage</name>
    <dbReference type="NCBI Taxonomy" id="2100421"/>
    <lineage>
        <taxon>Viruses</taxon>
        <taxon>Duplodnaviria</taxon>
        <taxon>Heunggongvirae</taxon>
        <taxon>Uroviricota</taxon>
        <taxon>Caudoviricetes</taxon>
        <taxon>Peduoviridae</taxon>
        <taxon>Maltschvirus</taxon>
        <taxon>Maltschvirus maltsch</taxon>
    </lineage>
</organism>
<proteinExistence type="predicted"/>
<reference evidence="1" key="1">
    <citation type="submission" date="2020-04" db="EMBL/GenBank/DDBJ databases">
        <authorList>
            <person name="Chiriac C."/>
            <person name="Salcher M."/>
            <person name="Ghai R."/>
            <person name="Kavagutti S V."/>
        </authorList>
    </citation>
    <scope>NUCLEOTIDE SEQUENCE</scope>
</reference>